<organism evidence="2 3">
    <name type="scientific">Agrocybe pediades</name>
    <dbReference type="NCBI Taxonomy" id="84607"/>
    <lineage>
        <taxon>Eukaryota</taxon>
        <taxon>Fungi</taxon>
        <taxon>Dikarya</taxon>
        <taxon>Basidiomycota</taxon>
        <taxon>Agaricomycotina</taxon>
        <taxon>Agaricomycetes</taxon>
        <taxon>Agaricomycetidae</taxon>
        <taxon>Agaricales</taxon>
        <taxon>Agaricineae</taxon>
        <taxon>Strophariaceae</taxon>
        <taxon>Agrocybe</taxon>
    </lineage>
</organism>
<dbReference type="GO" id="GO:0004029">
    <property type="term" value="F:aldehyde dehydrogenase (NAD+) activity"/>
    <property type="evidence" value="ECO:0007669"/>
    <property type="project" value="TreeGrafter"/>
</dbReference>
<dbReference type="Pfam" id="PF05368">
    <property type="entry name" value="NmrA"/>
    <property type="match status" value="1"/>
</dbReference>
<dbReference type="InterPro" id="IPR051783">
    <property type="entry name" value="NAD(P)-dependent_oxidoreduct"/>
</dbReference>
<accession>A0A8H4QJ72</accession>
<gene>
    <name evidence="2" type="ORF">D9613_004521</name>
</gene>
<evidence type="ECO:0000313" key="2">
    <source>
        <dbReference type="EMBL" id="KAF4612137.1"/>
    </source>
</evidence>
<reference evidence="2 3" key="1">
    <citation type="submission" date="2019-12" db="EMBL/GenBank/DDBJ databases">
        <authorList>
            <person name="Floudas D."/>
            <person name="Bentzer J."/>
            <person name="Ahren D."/>
            <person name="Johansson T."/>
            <person name="Persson P."/>
            <person name="Tunlid A."/>
        </authorList>
    </citation>
    <scope>NUCLEOTIDE SEQUENCE [LARGE SCALE GENOMIC DNA]</scope>
    <source>
        <strain evidence="2 3">CBS 102.39</strain>
    </source>
</reference>
<dbReference type="SUPFAM" id="SSF51735">
    <property type="entry name" value="NAD(P)-binding Rossmann-fold domains"/>
    <property type="match status" value="1"/>
</dbReference>
<dbReference type="PANTHER" id="PTHR48079:SF6">
    <property type="entry name" value="NAD(P)-BINDING DOMAIN-CONTAINING PROTEIN-RELATED"/>
    <property type="match status" value="1"/>
</dbReference>
<dbReference type="GO" id="GO:0005737">
    <property type="term" value="C:cytoplasm"/>
    <property type="evidence" value="ECO:0007669"/>
    <property type="project" value="TreeGrafter"/>
</dbReference>
<comment type="caution">
    <text evidence="2">The sequence shown here is derived from an EMBL/GenBank/DDBJ whole genome shotgun (WGS) entry which is preliminary data.</text>
</comment>
<dbReference type="AlphaFoldDB" id="A0A8H4QJ72"/>
<feature type="domain" description="NmrA-like" evidence="1">
    <location>
        <begin position="6"/>
        <end position="82"/>
    </location>
</feature>
<keyword evidence="3" id="KW-1185">Reference proteome</keyword>
<protein>
    <recommendedName>
        <fullName evidence="1">NmrA-like domain-containing protein</fullName>
    </recommendedName>
</protein>
<dbReference type="InterPro" id="IPR036291">
    <property type="entry name" value="NAD(P)-bd_dom_sf"/>
</dbReference>
<dbReference type="InterPro" id="IPR008030">
    <property type="entry name" value="NmrA-like"/>
</dbReference>
<proteinExistence type="predicted"/>
<name>A0A8H4QJ72_9AGAR</name>
<sequence length="373" mass="40864">MSSPLRILMTGVTGYIGGSILARFLEHPDFASFKITTLVRSPEKAEKIRALGVDAVVGSHNDSELMQSLTASNDVVFSTTDSDDHEAIIATLKGMKKRHDATGSVPILIHTSGTGFLIDDAKGLYATETIYDDLKSDQINALPDTQFHRNIDLEILRADEAGYIKSYIVLPSTIWGISDGPLVKKGIQNPISMQVPQLIRASLARGRAGMVGEGKNIWPDVNIDEVADLYVVLFNAIRANHNGVAHGREGYFFGESGEHTMYEVAKAIGEALVALGKSDNPEPSTFTKEEVDKYLGVSYFPTTYSVWKFSWTPNVTASHCHSVHVLQGSDYLGTNSRCSGNRPRALGWKPVKTKDDFLASIRAEVEYQINISK</sequence>
<dbReference type="EMBL" id="JAACJL010000057">
    <property type="protein sequence ID" value="KAF4612137.1"/>
    <property type="molecule type" value="Genomic_DNA"/>
</dbReference>
<dbReference type="PANTHER" id="PTHR48079">
    <property type="entry name" value="PROTEIN YEEZ"/>
    <property type="match status" value="1"/>
</dbReference>
<evidence type="ECO:0000313" key="3">
    <source>
        <dbReference type="Proteomes" id="UP000521872"/>
    </source>
</evidence>
<evidence type="ECO:0000259" key="1">
    <source>
        <dbReference type="Pfam" id="PF05368"/>
    </source>
</evidence>
<dbReference type="Gene3D" id="3.40.50.720">
    <property type="entry name" value="NAD(P)-binding Rossmann-like Domain"/>
    <property type="match status" value="1"/>
</dbReference>
<dbReference type="Proteomes" id="UP000521872">
    <property type="component" value="Unassembled WGS sequence"/>
</dbReference>